<dbReference type="SUPFAM" id="SSF52200">
    <property type="entry name" value="Toll/Interleukin receptor TIR domain"/>
    <property type="match status" value="1"/>
</dbReference>
<name>A0AAV4BMW8_9GAST</name>
<dbReference type="SMART" id="SM00181">
    <property type="entry name" value="EGF"/>
    <property type="match status" value="6"/>
</dbReference>
<feature type="region of interest" description="Disordered" evidence="7">
    <location>
        <begin position="44"/>
        <end position="69"/>
    </location>
</feature>
<feature type="domain" description="TIR" evidence="11">
    <location>
        <begin position="614"/>
        <end position="659"/>
    </location>
</feature>
<dbReference type="GO" id="GO:0005886">
    <property type="term" value="C:plasma membrane"/>
    <property type="evidence" value="ECO:0007669"/>
    <property type="project" value="TreeGrafter"/>
</dbReference>
<dbReference type="EMBL" id="BLXT01005154">
    <property type="protein sequence ID" value="GFO20385.1"/>
    <property type="molecule type" value="Genomic_DNA"/>
</dbReference>
<feature type="disulfide bond" evidence="6">
    <location>
        <begin position="242"/>
        <end position="251"/>
    </location>
</feature>
<feature type="disulfide bond" evidence="6">
    <location>
        <begin position="218"/>
        <end position="228"/>
    </location>
</feature>
<keyword evidence="13" id="KW-1185">Reference proteome</keyword>
<keyword evidence="3 9" id="KW-0732">Signal</keyword>
<feature type="region of interest" description="Disordered" evidence="7">
    <location>
        <begin position="343"/>
        <end position="407"/>
    </location>
</feature>
<dbReference type="AlphaFoldDB" id="A0AAV4BMW8"/>
<evidence type="ECO:0000256" key="1">
    <source>
        <dbReference type="ARBA" id="ARBA00004370"/>
    </source>
</evidence>
<dbReference type="InterPro" id="IPR000742">
    <property type="entry name" value="EGF"/>
</dbReference>
<evidence type="ECO:0000256" key="7">
    <source>
        <dbReference type="SAM" id="MobiDB-lite"/>
    </source>
</evidence>
<keyword evidence="6" id="KW-0245">EGF-like domain</keyword>
<evidence type="ECO:0000259" key="10">
    <source>
        <dbReference type="PROSITE" id="PS50026"/>
    </source>
</evidence>
<gene>
    <name evidence="12" type="ORF">PoB_004689000</name>
</gene>
<feature type="domain" description="EGF-like" evidence="10">
    <location>
        <begin position="215"/>
        <end position="252"/>
    </location>
</feature>
<accession>A0AAV4BMW8</accession>
<evidence type="ECO:0000256" key="3">
    <source>
        <dbReference type="ARBA" id="ARBA00022729"/>
    </source>
</evidence>
<evidence type="ECO:0000256" key="6">
    <source>
        <dbReference type="PROSITE-ProRule" id="PRU00076"/>
    </source>
</evidence>
<evidence type="ECO:0000313" key="13">
    <source>
        <dbReference type="Proteomes" id="UP000735302"/>
    </source>
</evidence>
<dbReference type="InterPro" id="IPR000157">
    <property type="entry name" value="TIR_dom"/>
</dbReference>
<proteinExistence type="predicted"/>
<evidence type="ECO:0000259" key="11">
    <source>
        <dbReference type="PROSITE" id="PS50104"/>
    </source>
</evidence>
<feature type="non-terminal residue" evidence="12">
    <location>
        <position position="659"/>
    </location>
</feature>
<dbReference type="PROSITE" id="PS50026">
    <property type="entry name" value="EGF_3"/>
    <property type="match status" value="1"/>
</dbReference>
<evidence type="ECO:0000256" key="8">
    <source>
        <dbReference type="SAM" id="Phobius"/>
    </source>
</evidence>
<evidence type="ECO:0000256" key="5">
    <source>
        <dbReference type="ARBA" id="ARBA00023136"/>
    </source>
</evidence>
<dbReference type="InterPro" id="IPR035897">
    <property type="entry name" value="Toll_tir_struct_dom_sf"/>
</dbReference>
<keyword evidence="2 8" id="KW-0812">Transmembrane</keyword>
<dbReference type="Gene3D" id="3.40.50.10140">
    <property type="entry name" value="Toll/interleukin-1 receptor homology (TIR) domain"/>
    <property type="match status" value="1"/>
</dbReference>
<comment type="caution">
    <text evidence="6">Lacks conserved residue(s) required for the propagation of feature annotation.</text>
</comment>
<evidence type="ECO:0000256" key="9">
    <source>
        <dbReference type="SAM" id="SignalP"/>
    </source>
</evidence>
<feature type="compositionally biased region" description="Basic and acidic residues" evidence="7">
    <location>
        <begin position="358"/>
        <end position="372"/>
    </location>
</feature>
<dbReference type="PROSITE" id="PS00022">
    <property type="entry name" value="EGF_1"/>
    <property type="match status" value="2"/>
</dbReference>
<dbReference type="PROSITE" id="PS01186">
    <property type="entry name" value="EGF_2"/>
    <property type="match status" value="1"/>
</dbReference>
<reference evidence="12 13" key="1">
    <citation type="journal article" date="2021" name="Elife">
        <title>Chloroplast acquisition without the gene transfer in kleptoplastic sea slugs, Plakobranchus ocellatus.</title>
        <authorList>
            <person name="Maeda T."/>
            <person name="Takahashi S."/>
            <person name="Yoshida T."/>
            <person name="Shimamura S."/>
            <person name="Takaki Y."/>
            <person name="Nagai Y."/>
            <person name="Toyoda A."/>
            <person name="Suzuki Y."/>
            <person name="Arimoto A."/>
            <person name="Ishii H."/>
            <person name="Satoh N."/>
            <person name="Nishiyama T."/>
            <person name="Hasebe M."/>
            <person name="Maruyama T."/>
            <person name="Minagawa J."/>
            <person name="Obokata J."/>
            <person name="Shigenobu S."/>
        </authorList>
    </citation>
    <scope>NUCLEOTIDE SEQUENCE [LARGE SCALE GENOMIC DNA]</scope>
</reference>
<feature type="transmembrane region" description="Helical" evidence="8">
    <location>
        <begin position="568"/>
        <end position="591"/>
    </location>
</feature>
<sequence length="659" mass="71413">MVFLTASFNLAVLLALSVVDLKITPVETASTTTISSSAAQISEDRIVNQQTSPSPDIAHEKSQGEGSETVAGQLEKPVQSDSGCFPGFFCLNGYCSGGLKCTCNEGWAGLLCQSKCPSDCVKPEGTCVTGPDNNALCRCTDAFSVYVQGRGCVVTRKEETIVVPTIDQPAQLGTNHLSPFSERECFQGFVCVHGACHFGALRCECDPGWKGQLCDQLCPIDCGPSGRCRETEDYPRSIYCDCLSGYIGRLCESKLFDQHRSVPDRNIRTYTPIPINSYPHSNELGTTVRTSEVDMQESWFAKLIMGTLLSVPIATTALPPSVTEVPVIRSAFNNVGLEVGESQDEGAGIPVKNSTLDAGRDETRSWNDHSEEQVGLGVREGNESTDKNSQGSPEVLADPPTTVSAIDTPTLRPLADRECLPGLVCMHGFCNRAAMFECICDTGWLQPFCDRRCFPPCGPRETCVPEDDGTPTCVCASGNSCSNGSDSLGTTAQSAPVTPSTDETLDIDIWEPLEGYGPLAPLSQRTCPGLGSSLICRYGNCTFEGGIFACDCEPNFSVTGNMPTEVKAAIVVVAVLVLCLLVVVVALYILWRRRNIYILKLVYWFQGFEEDDSRDCDAFVSYASADLDRQFVIQVLVPRLEGRMSFTLCLHQRDFLPGQ</sequence>
<evidence type="ECO:0000256" key="2">
    <source>
        <dbReference type="ARBA" id="ARBA00022692"/>
    </source>
</evidence>
<dbReference type="PROSITE" id="PS50104">
    <property type="entry name" value="TIR"/>
    <property type="match status" value="1"/>
</dbReference>
<comment type="caution">
    <text evidence="12">The sequence shown here is derived from an EMBL/GenBank/DDBJ whole genome shotgun (WGS) entry which is preliminary data.</text>
</comment>
<keyword evidence="6" id="KW-1015">Disulfide bond</keyword>
<keyword evidence="5 8" id="KW-0472">Membrane</keyword>
<feature type="chain" id="PRO_5043517442" evidence="9">
    <location>
        <begin position="29"/>
        <end position="659"/>
    </location>
</feature>
<keyword evidence="4 8" id="KW-1133">Transmembrane helix</keyword>
<dbReference type="Proteomes" id="UP000735302">
    <property type="component" value="Unassembled WGS sequence"/>
</dbReference>
<dbReference type="Gene3D" id="2.10.25.10">
    <property type="entry name" value="Laminin"/>
    <property type="match status" value="2"/>
</dbReference>
<dbReference type="PANTHER" id="PTHR24365:SF541">
    <property type="entry name" value="PROTEIN TOLL-RELATED"/>
    <property type="match status" value="1"/>
</dbReference>
<organism evidence="12 13">
    <name type="scientific">Plakobranchus ocellatus</name>
    <dbReference type="NCBI Taxonomy" id="259542"/>
    <lineage>
        <taxon>Eukaryota</taxon>
        <taxon>Metazoa</taxon>
        <taxon>Spiralia</taxon>
        <taxon>Lophotrochozoa</taxon>
        <taxon>Mollusca</taxon>
        <taxon>Gastropoda</taxon>
        <taxon>Heterobranchia</taxon>
        <taxon>Euthyneura</taxon>
        <taxon>Panpulmonata</taxon>
        <taxon>Sacoglossa</taxon>
        <taxon>Placobranchoidea</taxon>
        <taxon>Plakobranchidae</taxon>
        <taxon>Plakobranchus</taxon>
    </lineage>
</organism>
<protein>
    <submittedName>
        <fullName evidence="12">Interleukin-1 receptor accessory protein-like isoform x5</fullName>
    </submittedName>
</protein>
<dbReference type="GO" id="GO:0007165">
    <property type="term" value="P:signal transduction"/>
    <property type="evidence" value="ECO:0007669"/>
    <property type="project" value="InterPro"/>
</dbReference>
<evidence type="ECO:0000256" key="4">
    <source>
        <dbReference type="ARBA" id="ARBA00022989"/>
    </source>
</evidence>
<comment type="subcellular location">
    <subcellularLocation>
        <location evidence="1">Membrane</location>
    </subcellularLocation>
</comment>
<feature type="signal peptide" evidence="9">
    <location>
        <begin position="1"/>
        <end position="28"/>
    </location>
</feature>
<dbReference type="GO" id="GO:0038023">
    <property type="term" value="F:signaling receptor activity"/>
    <property type="evidence" value="ECO:0007669"/>
    <property type="project" value="TreeGrafter"/>
</dbReference>
<evidence type="ECO:0000313" key="12">
    <source>
        <dbReference type="EMBL" id="GFO20385.1"/>
    </source>
</evidence>
<dbReference type="PANTHER" id="PTHR24365">
    <property type="entry name" value="TOLL-LIKE RECEPTOR"/>
    <property type="match status" value="1"/>
</dbReference>
<keyword evidence="12" id="KW-0675">Receptor</keyword>